<dbReference type="SMART" id="SM00347">
    <property type="entry name" value="HTH_MARR"/>
    <property type="match status" value="1"/>
</dbReference>
<feature type="compositionally biased region" description="Low complexity" evidence="1">
    <location>
        <begin position="13"/>
        <end position="26"/>
    </location>
</feature>
<evidence type="ECO:0000313" key="3">
    <source>
        <dbReference type="EMBL" id="GAA4153611.1"/>
    </source>
</evidence>
<evidence type="ECO:0000313" key="4">
    <source>
        <dbReference type="Proteomes" id="UP001500266"/>
    </source>
</evidence>
<reference evidence="4" key="1">
    <citation type="journal article" date="2019" name="Int. J. Syst. Evol. Microbiol.">
        <title>The Global Catalogue of Microorganisms (GCM) 10K type strain sequencing project: providing services to taxonomists for standard genome sequencing and annotation.</title>
        <authorList>
            <consortium name="The Broad Institute Genomics Platform"/>
            <consortium name="The Broad Institute Genome Sequencing Center for Infectious Disease"/>
            <person name="Wu L."/>
            <person name="Ma J."/>
        </authorList>
    </citation>
    <scope>NUCLEOTIDE SEQUENCE [LARGE SCALE GENOMIC DNA]</scope>
    <source>
        <strain evidence="4">JCM 17316</strain>
    </source>
</reference>
<dbReference type="Proteomes" id="UP001500266">
    <property type="component" value="Unassembled WGS sequence"/>
</dbReference>
<dbReference type="RefSeq" id="WP_345024337.1">
    <property type="nucleotide sequence ID" value="NZ_BAABDO010000114.1"/>
</dbReference>
<comment type="caution">
    <text evidence="3">The sequence shown here is derived from an EMBL/GenBank/DDBJ whole genome shotgun (WGS) entry which is preliminary data.</text>
</comment>
<evidence type="ECO:0000259" key="2">
    <source>
        <dbReference type="PROSITE" id="PS50995"/>
    </source>
</evidence>
<dbReference type="PROSITE" id="PS50995">
    <property type="entry name" value="HTH_MARR_2"/>
    <property type="match status" value="1"/>
</dbReference>
<name>A0ABP7ZG67_9ACTN</name>
<dbReference type="Pfam" id="PF12802">
    <property type="entry name" value="MarR_2"/>
    <property type="match status" value="1"/>
</dbReference>
<proteinExistence type="predicted"/>
<organism evidence="3 4">
    <name type="scientific">Actinomadura keratinilytica</name>
    <dbReference type="NCBI Taxonomy" id="547461"/>
    <lineage>
        <taxon>Bacteria</taxon>
        <taxon>Bacillati</taxon>
        <taxon>Actinomycetota</taxon>
        <taxon>Actinomycetes</taxon>
        <taxon>Streptosporangiales</taxon>
        <taxon>Thermomonosporaceae</taxon>
        <taxon>Actinomadura</taxon>
    </lineage>
</organism>
<dbReference type="InterPro" id="IPR000835">
    <property type="entry name" value="HTH_MarR-typ"/>
</dbReference>
<dbReference type="Gene3D" id="1.10.10.10">
    <property type="entry name" value="Winged helix-like DNA-binding domain superfamily/Winged helix DNA-binding domain"/>
    <property type="match status" value="1"/>
</dbReference>
<feature type="compositionally biased region" description="Basic and acidic residues" evidence="1">
    <location>
        <begin position="1"/>
        <end position="12"/>
    </location>
</feature>
<accession>A0ABP7ZG67</accession>
<feature type="region of interest" description="Disordered" evidence="1">
    <location>
        <begin position="1"/>
        <end position="26"/>
    </location>
</feature>
<dbReference type="InterPro" id="IPR036390">
    <property type="entry name" value="WH_DNA-bd_sf"/>
</dbReference>
<keyword evidence="4" id="KW-1185">Reference proteome</keyword>
<dbReference type="PANTHER" id="PTHR33164:SF43">
    <property type="entry name" value="HTH-TYPE TRANSCRIPTIONAL REPRESSOR YETL"/>
    <property type="match status" value="1"/>
</dbReference>
<dbReference type="InterPro" id="IPR039422">
    <property type="entry name" value="MarR/SlyA-like"/>
</dbReference>
<protein>
    <recommendedName>
        <fullName evidence="2">HTH marR-type domain-containing protein</fullName>
    </recommendedName>
</protein>
<gene>
    <name evidence="3" type="ORF">GCM10022416_52880</name>
</gene>
<dbReference type="PANTHER" id="PTHR33164">
    <property type="entry name" value="TRANSCRIPTIONAL REGULATOR, MARR FAMILY"/>
    <property type="match status" value="1"/>
</dbReference>
<sequence length="183" mass="20271">MADPGPAKRPDRAPSAATPPAASPYDPLLRGPAYLVAELMKLIRREAAGTLPGAERMRPPAVLVLACVAAEGGLSQRQVSERLRMDPADVVSLVDILEESGYLERRRDPADRRRYRLDATEDGRLFLSRRREASRRLNQRLFAPLSPQELEQFTDMIVRVLARHDSRFAEFGPPCAGADDTPA</sequence>
<evidence type="ECO:0000256" key="1">
    <source>
        <dbReference type="SAM" id="MobiDB-lite"/>
    </source>
</evidence>
<feature type="domain" description="HTH marR-type" evidence="2">
    <location>
        <begin position="25"/>
        <end position="162"/>
    </location>
</feature>
<dbReference type="PRINTS" id="PR00598">
    <property type="entry name" value="HTHMARR"/>
</dbReference>
<dbReference type="SUPFAM" id="SSF46785">
    <property type="entry name" value="Winged helix' DNA-binding domain"/>
    <property type="match status" value="1"/>
</dbReference>
<dbReference type="EMBL" id="BAABDO010000114">
    <property type="protein sequence ID" value="GAA4153611.1"/>
    <property type="molecule type" value="Genomic_DNA"/>
</dbReference>
<dbReference type="InterPro" id="IPR036388">
    <property type="entry name" value="WH-like_DNA-bd_sf"/>
</dbReference>